<evidence type="ECO:0000256" key="1">
    <source>
        <dbReference type="SAM" id="MobiDB-lite"/>
    </source>
</evidence>
<reference evidence="2 3" key="1">
    <citation type="submission" date="2019-10" db="EMBL/GenBank/DDBJ databases">
        <authorList>
            <person name="Palmer J.M."/>
        </authorList>
    </citation>
    <scope>NUCLEOTIDE SEQUENCE [LARGE SCALE GENOMIC DNA]</scope>
    <source>
        <strain evidence="2 3">TWF694</strain>
    </source>
</reference>
<dbReference type="Proteomes" id="UP001365542">
    <property type="component" value="Unassembled WGS sequence"/>
</dbReference>
<comment type="caution">
    <text evidence="2">The sequence shown here is derived from an EMBL/GenBank/DDBJ whole genome shotgun (WGS) entry which is preliminary data.</text>
</comment>
<keyword evidence="3" id="KW-1185">Reference proteome</keyword>
<evidence type="ECO:0000313" key="2">
    <source>
        <dbReference type="EMBL" id="KAK6542129.1"/>
    </source>
</evidence>
<feature type="compositionally biased region" description="Polar residues" evidence="1">
    <location>
        <begin position="1"/>
        <end position="19"/>
    </location>
</feature>
<sequence>MQQPTIKPNIQNKTSNSRSGEYPACMNIRISLPSFFEQSFGSSDQQAGKGDNAMHLYILEVFSHHPVFLESSFPFLHPYRGGPFADQARGVASKGTWENLDEVNAMCV</sequence>
<protein>
    <submittedName>
        <fullName evidence="2">Uncharacterized protein</fullName>
    </submittedName>
</protein>
<name>A0AAV9XLN5_9PEZI</name>
<dbReference type="EMBL" id="JAVHJO010000003">
    <property type="protein sequence ID" value="KAK6542129.1"/>
    <property type="molecule type" value="Genomic_DNA"/>
</dbReference>
<dbReference type="AlphaFoldDB" id="A0AAV9XLN5"/>
<organism evidence="2 3">
    <name type="scientific">Orbilia ellipsospora</name>
    <dbReference type="NCBI Taxonomy" id="2528407"/>
    <lineage>
        <taxon>Eukaryota</taxon>
        <taxon>Fungi</taxon>
        <taxon>Dikarya</taxon>
        <taxon>Ascomycota</taxon>
        <taxon>Pezizomycotina</taxon>
        <taxon>Orbiliomycetes</taxon>
        <taxon>Orbiliales</taxon>
        <taxon>Orbiliaceae</taxon>
        <taxon>Orbilia</taxon>
    </lineage>
</organism>
<gene>
    <name evidence="2" type="ORF">TWF694_007896</name>
</gene>
<evidence type="ECO:0000313" key="3">
    <source>
        <dbReference type="Proteomes" id="UP001365542"/>
    </source>
</evidence>
<accession>A0AAV9XLN5</accession>
<feature type="region of interest" description="Disordered" evidence="1">
    <location>
        <begin position="1"/>
        <end position="20"/>
    </location>
</feature>
<proteinExistence type="predicted"/>